<dbReference type="AlphaFoldDB" id="A0A5C3QCZ1"/>
<dbReference type="EMBL" id="ML178836">
    <property type="protein sequence ID" value="TFK98939.1"/>
    <property type="molecule type" value="Genomic_DNA"/>
</dbReference>
<dbReference type="Proteomes" id="UP000305067">
    <property type="component" value="Unassembled WGS sequence"/>
</dbReference>
<evidence type="ECO:0000313" key="2">
    <source>
        <dbReference type="Proteomes" id="UP000305067"/>
    </source>
</evidence>
<name>A0A5C3QCZ1_9AGAR</name>
<evidence type="ECO:0000313" key="1">
    <source>
        <dbReference type="EMBL" id="TFK98939.1"/>
    </source>
</evidence>
<protein>
    <submittedName>
        <fullName evidence="1">Uncharacterized protein</fullName>
    </submittedName>
</protein>
<gene>
    <name evidence="1" type="ORF">BDV98DRAFT_571990</name>
</gene>
<proteinExistence type="predicted"/>
<keyword evidence="2" id="KW-1185">Reference proteome</keyword>
<accession>A0A5C3QCZ1</accession>
<sequence length="73" mass="8209">MCRTCRSPTCRFWRIATVNACPLHASRAWTFTESTTRIARKASSVPRADVDVSVEGSFHRYSSASNSSRTRRA</sequence>
<organism evidence="1 2">
    <name type="scientific">Pterulicium gracile</name>
    <dbReference type="NCBI Taxonomy" id="1884261"/>
    <lineage>
        <taxon>Eukaryota</taxon>
        <taxon>Fungi</taxon>
        <taxon>Dikarya</taxon>
        <taxon>Basidiomycota</taxon>
        <taxon>Agaricomycotina</taxon>
        <taxon>Agaricomycetes</taxon>
        <taxon>Agaricomycetidae</taxon>
        <taxon>Agaricales</taxon>
        <taxon>Pleurotineae</taxon>
        <taxon>Pterulaceae</taxon>
        <taxon>Pterulicium</taxon>
    </lineage>
</organism>
<reference evidence="1 2" key="1">
    <citation type="journal article" date="2019" name="Nat. Ecol. Evol.">
        <title>Megaphylogeny resolves global patterns of mushroom evolution.</title>
        <authorList>
            <person name="Varga T."/>
            <person name="Krizsan K."/>
            <person name="Foldi C."/>
            <person name="Dima B."/>
            <person name="Sanchez-Garcia M."/>
            <person name="Sanchez-Ramirez S."/>
            <person name="Szollosi G.J."/>
            <person name="Szarkandi J.G."/>
            <person name="Papp V."/>
            <person name="Albert L."/>
            <person name="Andreopoulos W."/>
            <person name="Angelini C."/>
            <person name="Antonin V."/>
            <person name="Barry K.W."/>
            <person name="Bougher N.L."/>
            <person name="Buchanan P."/>
            <person name="Buyck B."/>
            <person name="Bense V."/>
            <person name="Catcheside P."/>
            <person name="Chovatia M."/>
            <person name="Cooper J."/>
            <person name="Damon W."/>
            <person name="Desjardin D."/>
            <person name="Finy P."/>
            <person name="Geml J."/>
            <person name="Haridas S."/>
            <person name="Hughes K."/>
            <person name="Justo A."/>
            <person name="Karasinski D."/>
            <person name="Kautmanova I."/>
            <person name="Kiss B."/>
            <person name="Kocsube S."/>
            <person name="Kotiranta H."/>
            <person name="LaButti K.M."/>
            <person name="Lechner B.E."/>
            <person name="Liimatainen K."/>
            <person name="Lipzen A."/>
            <person name="Lukacs Z."/>
            <person name="Mihaltcheva S."/>
            <person name="Morgado L.N."/>
            <person name="Niskanen T."/>
            <person name="Noordeloos M.E."/>
            <person name="Ohm R.A."/>
            <person name="Ortiz-Santana B."/>
            <person name="Ovrebo C."/>
            <person name="Racz N."/>
            <person name="Riley R."/>
            <person name="Savchenko A."/>
            <person name="Shiryaev A."/>
            <person name="Soop K."/>
            <person name="Spirin V."/>
            <person name="Szebenyi C."/>
            <person name="Tomsovsky M."/>
            <person name="Tulloss R.E."/>
            <person name="Uehling J."/>
            <person name="Grigoriev I.V."/>
            <person name="Vagvolgyi C."/>
            <person name="Papp T."/>
            <person name="Martin F.M."/>
            <person name="Miettinen O."/>
            <person name="Hibbett D.S."/>
            <person name="Nagy L.G."/>
        </authorList>
    </citation>
    <scope>NUCLEOTIDE SEQUENCE [LARGE SCALE GENOMIC DNA]</scope>
    <source>
        <strain evidence="1 2">CBS 309.79</strain>
    </source>
</reference>